<proteinExistence type="predicted"/>
<accession>A0A1D9MKJ8</accession>
<dbReference type="SUPFAM" id="SSF53254">
    <property type="entry name" value="Phosphoglycerate mutase-like"/>
    <property type="match status" value="1"/>
</dbReference>
<keyword evidence="1" id="KW-0378">Hydrolase</keyword>
<dbReference type="GO" id="GO:0016787">
    <property type="term" value="F:hydrolase activity"/>
    <property type="evidence" value="ECO:0007669"/>
    <property type="project" value="UniProtKB-KW"/>
</dbReference>
<dbReference type="CDD" id="cd07067">
    <property type="entry name" value="HP_PGM_like"/>
    <property type="match status" value="1"/>
</dbReference>
<dbReference type="AlphaFoldDB" id="A0A1D9MKJ8"/>
<dbReference type="InterPro" id="IPR013078">
    <property type="entry name" value="His_Pase_superF_clade-1"/>
</dbReference>
<evidence type="ECO:0000313" key="3">
    <source>
        <dbReference type="Proteomes" id="UP000176288"/>
    </source>
</evidence>
<protein>
    <recommendedName>
        <fullName evidence="4">Phosphohistidine phosphatase SixA</fullName>
    </recommendedName>
</protein>
<dbReference type="RefSeq" id="WP_071164267.1">
    <property type="nucleotide sequence ID" value="NZ_CP017812.1"/>
</dbReference>
<evidence type="ECO:0000313" key="2">
    <source>
        <dbReference type="EMBL" id="AOZ72802.1"/>
    </source>
</evidence>
<dbReference type="Gene3D" id="3.40.50.1240">
    <property type="entry name" value="Phosphoglycerate mutase-like"/>
    <property type="match status" value="1"/>
</dbReference>
<dbReference type="Proteomes" id="UP000176288">
    <property type="component" value="Chromosome"/>
</dbReference>
<dbReference type="STRING" id="1912795.BK816_05415"/>
<gene>
    <name evidence="2" type="ORF">BK816_05415</name>
</gene>
<dbReference type="EMBL" id="CP017812">
    <property type="protein sequence ID" value="AOZ72802.1"/>
    <property type="molecule type" value="Genomic_DNA"/>
</dbReference>
<dbReference type="SMART" id="SM00855">
    <property type="entry name" value="PGAM"/>
    <property type="match status" value="1"/>
</dbReference>
<dbReference type="InterPro" id="IPR029033">
    <property type="entry name" value="His_PPase_superfam"/>
</dbReference>
<sequence>MKSTLVLVRHSTAARFDLAGDRARQLTEEGKRQAGELGKLLAESLTESIEQVWVSDAVRAQQTAKELLKYLPHQQVFTDPTIYEYDVDNLREIVHNCDSSSLMIIGHEPTISSFGVSLLSEECQQREQFYGGIPTASALVMRSETSLAELSCASCDLLEFIHAKPL</sequence>
<dbReference type="PANTHER" id="PTHR20935">
    <property type="entry name" value="PHOSPHOGLYCERATE MUTASE-RELATED"/>
    <property type="match status" value="1"/>
</dbReference>
<name>A0A1D9MKJ8_9ACTO</name>
<reference evidence="2 3" key="1">
    <citation type="submission" date="2016-10" db="EMBL/GenBank/DDBJ databases">
        <title>Actinomyces aegypiusis sp. nov., isolated from the Aegypius monachus in Qinghai Tibet Plateau China.</title>
        <authorList>
            <person name="Wang Y."/>
        </authorList>
    </citation>
    <scope>NUCLEOTIDE SEQUENCE [LARGE SCALE GENOMIC DNA]</scope>
    <source>
        <strain evidence="2 3">VUL4_3</strain>
    </source>
</reference>
<evidence type="ECO:0000256" key="1">
    <source>
        <dbReference type="ARBA" id="ARBA00022801"/>
    </source>
</evidence>
<evidence type="ECO:0008006" key="4">
    <source>
        <dbReference type="Google" id="ProtNLM"/>
    </source>
</evidence>
<dbReference type="InterPro" id="IPR051021">
    <property type="entry name" value="Mito_Ser/Thr_phosphatase"/>
</dbReference>
<dbReference type="KEGG" id="avu:BK816_05415"/>
<dbReference type="PANTHER" id="PTHR20935:SF1">
    <property type="entry name" value="SLL1549 PROTEIN"/>
    <property type="match status" value="1"/>
</dbReference>
<dbReference type="OrthoDB" id="9810154at2"/>
<organism evidence="2 3">
    <name type="scientific">Boudabousia tangfeifanii</name>
    <dbReference type="NCBI Taxonomy" id="1912795"/>
    <lineage>
        <taxon>Bacteria</taxon>
        <taxon>Bacillati</taxon>
        <taxon>Actinomycetota</taxon>
        <taxon>Actinomycetes</taxon>
        <taxon>Actinomycetales</taxon>
        <taxon>Actinomycetaceae</taxon>
        <taxon>Boudabousia</taxon>
    </lineage>
</organism>
<keyword evidence="3" id="KW-1185">Reference proteome</keyword>
<dbReference type="Pfam" id="PF00300">
    <property type="entry name" value="His_Phos_1"/>
    <property type="match status" value="1"/>
</dbReference>